<dbReference type="Pfam" id="PF13855">
    <property type="entry name" value="LRR_8"/>
    <property type="match status" value="1"/>
</dbReference>
<feature type="non-terminal residue" evidence="10">
    <location>
        <position position="1"/>
    </location>
</feature>
<dbReference type="Gene3D" id="3.80.10.10">
    <property type="entry name" value="Ribonuclease Inhibitor"/>
    <property type="match status" value="1"/>
</dbReference>
<evidence type="ECO:0000256" key="4">
    <source>
        <dbReference type="ARBA" id="ARBA00022729"/>
    </source>
</evidence>
<dbReference type="SUPFAM" id="SSF52058">
    <property type="entry name" value="L domain-like"/>
    <property type="match status" value="1"/>
</dbReference>
<evidence type="ECO:0000256" key="2">
    <source>
        <dbReference type="ARBA" id="ARBA00022614"/>
    </source>
</evidence>
<dbReference type="PANTHER" id="PTHR27000:SF642">
    <property type="entry name" value="INACTIVE LEUCINE-RICH REPEAT RECEPTOR KINASE XIAO-RELATED"/>
    <property type="match status" value="1"/>
</dbReference>
<evidence type="ECO:0000313" key="10">
    <source>
        <dbReference type="EMBL" id="GMI24734.1"/>
    </source>
</evidence>
<dbReference type="Proteomes" id="UP001165082">
    <property type="component" value="Unassembled WGS sequence"/>
</dbReference>
<dbReference type="InterPro" id="IPR032675">
    <property type="entry name" value="LRR_dom_sf"/>
</dbReference>
<name>A0A9W7FZN2_9STRA</name>
<organism evidence="10 11">
    <name type="scientific">Triparma retinervis</name>
    <dbReference type="NCBI Taxonomy" id="2557542"/>
    <lineage>
        <taxon>Eukaryota</taxon>
        <taxon>Sar</taxon>
        <taxon>Stramenopiles</taxon>
        <taxon>Ochrophyta</taxon>
        <taxon>Bolidophyceae</taxon>
        <taxon>Parmales</taxon>
        <taxon>Triparmaceae</taxon>
        <taxon>Triparma</taxon>
    </lineage>
</organism>
<keyword evidence="3" id="KW-0812">Transmembrane</keyword>
<evidence type="ECO:0000256" key="6">
    <source>
        <dbReference type="ARBA" id="ARBA00022989"/>
    </source>
</evidence>
<reference evidence="10" key="1">
    <citation type="submission" date="2022-07" db="EMBL/GenBank/DDBJ databases">
        <title>Genome analysis of Parmales, a sister group of diatoms, reveals the evolutionary specialization of diatoms from phago-mixotrophs to photoautotrophs.</title>
        <authorList>
            <person name="Ban H."/>
            <person name="Sato S."/>
            <person name="Yoshikawa S."/>
            <person name="Kazumasa Y."/>
            <person name="Nakamura Y."/>
            <person name="Ichinomiya M."/>
            <person name="Saitoh K."/>
            <person name="Sato N."/>
            <person name="Blanc-Mathieu R."/>
            <person name="Endo H."/>
            <person name="Kuwata A."/>
            <person name="Ogata H."/>
        </authorList>
    </citation>
    <scope>NUCLEOTIDE SEQUENCE</scope>
</reference>
<keyword evidence="4" id="KW-0732">Signal</keyword>
<evidence type="ECO:0000313" key="11">
    <source>
        <dbReference type="Proteomes" id="UP001165082"/>
    </source>
</evidence>
<evidence type="ECO:0008006" key="12">
    <source>
        <dbReference type="Google" id="ProtNLM"/>
    </source>
</evidence>
<keyword evidence="6" id="KW-1133">Transmembrane helix</keyword>
<keyword evidence="2" id="KW-0433">Leucine-rich repeat</keyword>
<dbReference type="InterPro" id="IPR001611">
    <property type="entry name" value="Leu-rich_rpt"/>
</dbReference>
<keyword evidence="8" id="KW-0675">Receptor</keyword>
<dbReference type="OrthoDB" id="205182at2759"/>
<dbReference type="EMBL" id="BRXZ01008329">
    <property type="protein sequence ID" value="GMI24734.1"/>
    <property type="molecule type" value="Genomic_DNA"/>
</dbReference>
<dbReference type="PANTHER" id="PTHR27000">
    <property type="entry name" value="LEUCINE-RICH REPEAT RECEPTOR-LIKE PROTEIN KINASE FAMILY PROTEIN-RELATED"/>
    <property type="match status" value="1"/>
</dbReference>
<dbReference type="AlphaFoldDB" id="A0A9W7FZN2"/>
<sequence length="165" mass="18258">DDADIENASTDMNQWNGIGVSDGKVVRIDWYDEGLTGRIPEEIGSLTGLTYLFLGDNNLTGNIPTGIGRLGSLRQLNLTRNMLTGKVPKTFRMLGKLEEMGLYNNDMDVDVPGYLGGEDLRYYLDSLGPAKILSEEEEGRKQVLEGRTEWGGVTKRKVTMGDEQP</sequence>
<evidence type="ECO:0000256" key="7">
    <source>
        <dbReference type="ARBA" id="ARBA00023136"/>
    </source>
</evidence>
<keyword evidence="9" id="KW-0325">Glycoprotein</keyword>
<evidence type="ECO:0000256" key="8">
    <source>
        <dbReference type="ARBA" id="ARBA00023170"/>
    </source>
</evidence>
<keyword evidence="5" id="KW-0677">Repeat</keyword>
<dbReference type="FunFam" id="3.80.10.10:FF:000383">
    <property type="entry name" value="Leucine-rich repeat receptor protein kinase EMS1"/>
    <property type="match status" value="1"/>
</dbReference>
<evidence type="ECO:0000256" key="1">
    <source>
        <dbReference type="ARBA" id="ARBA00004167"/>
    </source>
</evidence>
<proteinExistence type="predicted"/>
<comment type="subcellular location">
    <subcellularLocation>
        <location evidence="1">Membrane</location>
        <topology evidence="1">Single-pass membrane protein</topology>
    </subcellularLocation>
</comment>
<evidence type="ECO:0000256" key="5">
    <source>
        <dbReference type="ARBA" id="ARBA00022737"/>
    </source>
</evidence>
<comment type="caution">
    <text evidence="10">The sequence shown here is derived from an EMBL/GenBank/DDBJ whole genome shotgun (WGS) entry which is preliminary data.</text>
</comment>
<accession>A0A9W7FZN2</accession>
<evidence type="ECO:0000256" key="9">
    <source>
        <dbReference type="ARBA" id="ARBA00023180"/>
    </source>
</evidence>
<protein>
    <recommendedName>
        <fullName evidence="12">L domain-like protein</fullName>
    </recommendedName>
</protein>
<keyword evidence="7" id="KW-0472">Membrane</keyword>
<keyword evidence="11" id="KW-1185">Reference proteome</keyword>
<evidence type="ECO:0000256" key="3">
    <source>
        <dbReference type="ARBA" id="ARBA00022692"/>
    </source>
</evidence>
<dbReference type="GO" id="GO:0016020">
    <property type="term" value="C:membrane"/>
    <property type="evidence" value="ECO:0007669"/>
    <property type="project" value="UniProtKB-SubCell"/>
</dbReference>
<gene>
    <name evidence="10" type="ORF">TrRE_jg3144</name>
</gene>